<dbReference type="PANTHER" id="PTHR28259">
    <property type="entry name" value="FLUORIDE EXPORT PROTEIN 1-RELATED"/>
    <property type="match status" value="1"/>
</dbReference>
<evidence type="ECO:0000256" key="9">
    <source>
        <dbReference type="ARBA" id="ARBA00049940"/>
    </source>
</evidence>
<feature type="binding site" evidence="10">
    <location>
        <position position="74"/>
    </location>
    <ligand>
        <name>Na(+)</name>
        <dbReference type="ChEBI" id="CHEBI:29101"/>
        <note>structural</note>
    </ligand>
</feature>
<evidence type="ECO:0000256" key="1">
    <source>
        <dbReference type="ARBA" id="ARBA00004651"/>
    </source>
</evidence>
<feature type="binding site" evidence="10">
    <location>
        <position position="77"/>
    </location>
    <ligand>
        <name>Na(+)</name>
        <dbReference type="ChEBI" id="CHEBI:29101"/>
        <note>structural</note>
    </ligand>
</feature>
<evidence type="ECO:0000256" key="4">
    <source>
        <dbReference type="ARBA" id="ARBA00022989"/>
    </source>
</evidence>
<keyword evidence="10" id="KW-0406">Ion transport</keyword>
<name>A0A4Z0JED9_9LACO</name>
<keyword evidence="3 10" id="KW-0812">Transmembrane</keyword>
<feature type="transmembrane region" description="Helical" evidence="10">
    <location>
        <begin position="33"/>
        <end position="50"/>
    </location>
</feature>
<dbReference type="Proteomes" id="UP000297348">
    <property type="component" value="Unassembled WGS sequence"/>
</dbReference>
<sequence length="131" mass="13816">MGVTIISIIFFAFIGGSSRYLLGQLVPVGTGFPWMTLVINLTGSGVLAWLSHAKRLTANWPTALTVGLGVGGCGAFTTFSTFGVETVRLITAQKWGLASGYVLATLLGGACCSAAGVWIARRWGTFRLEEQ</sequence>
<keyword evidence="2 10" id="KW-1003">Cell membrane</keyword>
<comment type="caution">
    <text evidence="11">The sequence shown here is derived from an EMBL/GenBank/DDBJ whole genome shotgun (WGS) entry which is preliminary data.</text>
</comment>
<comment type="activity regulation">
    <text evidence="10">Na(+) is not transported, but it plays an essential structural role and its presence is essential for fluoride channel function.</text>
</comment>
<comment type="similarity">
    <text evidence="7 10">Belongs to the fluoride channel Fluc/FEX (TC 1.A.43) family.</text>
</comment>
<protein>
    <recommendedName>
        <fullName evidence="10">Fluoride-specific ion channel FluC</fullName>
    </recommendedName>
</protein>
<dbReference type="EMBL" id="RKLX01000003">
    <property type="protein sequence ID" value="TGD19783.1"/>
    <property type="molecule type" value="Genomic_DNA"/>
</dbReference>
<keyword evidence="6 10" id="KW-0407">Ion channel</keyword>
<proteinExistence type="inferred from homology"/>
<keyword evidence="12" id="KW-1185">Reference proteome</keyword>
<evidence type="ECO:0000256" key="7">
    <source>
        <dbReference type="ARBA" id="ARBA00035120"/>
    </source>
</evidence>
<evidence type="ECO:0000313" key="12">
    <source>
        <dbReference type="Proteomes" id="UP000297348"/>
    </source>
</evidence>
<evidence type="ECO:0000256" key="2">
    <source>
        <dbReference type="ARBA" id="ARBA00022475"/>
    </source>
</evidence>
<evidence type="ECO:0000313" key="11">
    <source>
        <dbReference type="EMBL" id="TGD19783.1"/>
    </source>
</evidence>
<dbReference type="Pfam" id="PF02537">
    <property type="entry name" value="CRCB"/>
    <property type="match status" value="1"/>
</dbReference>
<evidence type="ECO:0000256" key="3">
    <source>
        <dbReference type="ARBA" id="ARBA00022692"/>
    </source>
</evidence>
<keyword evidence="10" id="KW-0813">Transport</keyword>
<evidence type="ECO:0000256" key="8">
    <source>
        <dbReference type="ARBA" id="ARBA00035585"/>
    </source>
</evidence>
<keyword evidence="10" id="KW-0479">Metal-binding</keyword>
<reference evidence="11 12" key="1">
    <citation type="submission" date="2018-10" db="EMBL/GenBank/DDBJ databases">
        <title>Lactobacillus sp. R7 and Lactobacillus sp. R19 isolated from fermented mustard green product of Taiwan.</title>
        <authorList>
            <person name="Lin S.-T."/>
        </authorList>
    </citation>
    <scope>NUCLEOTIDE SEQUENCE [LARGE SCALE GENOMIC DNA]</scope>
    <source>
        <strain evidence="11 12">BCRC 81129</strain>
    </source>
</reference>
<evidence type="ECO:0000256" key="5">
    <source>
        <dbReference type="ARBA" id="ARBA00023136"/>
    </source>
</evidence>
<dbReference type="GO" id="GO:0062054">
    <property type="term" value="F:fluoride channel activity"/>
    <property type="evidence" value="ECO:0007669"/>
    <property type="project" value="UniProtKB-UniRule"/>
</dbReference>
<feature type="transmembrane region" description="Helical" evidence="10">
    <location>
        <begin position="95"/>
        <end position="120"/>
    </location>
</feature>
<comment type="subcellular location">
    <subcellularLocation>
        <location evidence="1 10">Cell membrane</location>
        <topology evidence="1 10">Multi-pass membrane protein</topology>
    </subcellularLocation>
</comment>
<dbReference type="InterPro" id="IPR003691">
    <property type="entry name" value="FluC"/>
</dbReference>
<dbReference type="PANTHER" id="PTHR28259:SF1">
    <property type="entry name" value="FLUORIDE EXPORT PROTEIN 1-RELATED"/>
    <property type="match status" value="1"/>
</dbReference>
<evidence type="ECO:0000256" key="6">
    <source>
        <dbReference type="ARBA" id="ARBA00023303"/>
    </source>
</evidence>
<dbReference type="GO" id="GO:0140114">
    <property type="term" value="P:cellular detoxification of fluoride"/>
    <property type="evidence" value="ECO:0007669"/>
    <property type="project" value="UniProtKB-UniRule"/>
</dbReference>
<keyword evidence="5 10" id="KW-0472">Membrane</keyword>
<keyword evidence="10" id="KW-0915">Sodium</keyword>
<dbReference type="GO" id="GO:0005886">
    <property type="term" value="C:plasma membrane"/>
    <property type="evidence" value="ECO:0007669"/>
    <property type="project" value="UniProtKB-SubCell"/>
</dbReference>
<dbReference type="GO" id="GO:0046872">
    <property type="term" value="F:metal ion binding"/>
    <property type="evidence" value="ECO:0007669"/>
    <property type="project" value="UniProtKB-KW"/>
</dbReference>
<dbReference type="RefSeq" id="WP_135367286.1">
    <property type="nucleotide sequence ID" value="NZ_RKLX01000003.1"/>
</dbReference>
<dbReference type="AlphaFoldDB" id="A0A4Z0JED9"/>
<gene>
    <name evidence="10" type="primary">fluC</name>
    <name evidence="10" type="synonym">crcB</name>
    <name evidence="11" type="ORF">EGT51_02815</name>
</gene>
<feature type="transmembrane region" description="Helical" evidence="10">
    <location>
        <begin position="62"/>
        <end position="83"/>
    </location>
</feature>
<dbReference type="OrthoDB" id="9799631at2"/>
<accession>A0A4Z0JED9</accession>
<dbReference type="HAMAP" id="MF_00454">
    <property type="entry name" value="FluC"/>
    <property type="match status" value="1"/>
</dbReference>
<comment type="function">
    <text evidence="9 10">Fluoride-specific ion channel. Important for reducing fluoride concentration in the cell, thus reducing its toxicity.</text>
</comment>
<comment type="catalytic activity">
    <reaction evidence="8">
        <text>fluoride(in) = fluoride(out)</text>
        <dbReference type="Rhea" id="RHEA:76159"/>
        <dbReference type="ChEBI" id="CHEBI:17051"/>
    </reaction>
    <physiologicalReaction direction="left-to-right" evidence="8">
        <dbReference type="Rhea" id="RHEA:76160"/>
    </physiologicalReaction>
</comment>
<keyword evidence="4 10" id="KW-1133">Transmembrane helix</keyword>
<evidence type="ECO:0000256" key="10">
    <source>
        <dbReference type="HAMAP-Rule" id="MF_00454"/>
    </source>
</evidence>
<organism evidence="11 12">
    <name type="scientific">Levilactobacillus suantsaiihabitans</name>
    <dbReference type="NCBI Taxonomy" id="2487722"/>
    <lineage>
        <taxon>Bacteria</taxon>
        <taxon>Bacillati</taxon>
        <taxon>Bacillota</taxon>
        <taxon>Bacilli</taxon>
        <taxon>Lactobacillales</taxon>
        <taxon>Lactobacillaceae</taxon>
        <taxon>Levilactobacillus</taxon>
    </lineage>
</organism>